<evidence type="ECO:0000259" key="9">
    <source>
        <dbReference type="PROSITE" id="PS51782"/>
    </source>
</evidence>
<keyword evidence="11" id="KW-1185">Reference proteome</keyword>
<comment type="similarity">
    <text evidence="2 8">Belongs to the 5'-nucleotidase family.</text>
</comment>
<evidence type="ECO:0000256" key="2">
    <source>
        <dbReference type="ARBA" id="ARBA00006654"/>
    </source>
</evidence>
<dbReference type="PROSITE" id="PS00785">
    <property type="entry name" value="5_NUCLEOTIDASE_1"/>
    <property type="match status" value="1"/>
</dbReference>
<dbReference type="SMART" id="SM00257">
    <property type="entry name" value="LysM"/>
    <property type="match status" value="1"/>
</dbReference>
<dbReference type="PROSITE" id="PS00786">
    <property type="entry name" value="5_NUCLEOTIDASE_2"/>
    <property type="match status" value="1"/>
</dbReference>
<evidence type="ECO:0000313" key="10">
    <source>
        <dbReference type="EMBL" id="QKV20388.1"/>
    </source>
</evidence>
<dbReference type="Gene3D" id="3.90.780.10">
    <property type="entry name" value="5'-Nucleotidase, C-terminal domain"/>
    <property type="match status" value="1"/>
</dbReference>
<accession>A0A6N1VHV2</accession>
<dbReference type="RefSeq" id="WP_175278279.1">
    <property type="nucleotide sequence ID" value="NZ_CP054836.1"/>
</dbReference>
<dbReference type="GO" id="GO:0005576">
    <property type="term" value="C:extracellular region"/>
    <property type="evidence" value="ECO:0007669"/>
    <property type="project" value="UniProtKB-SubCell"/>
</dbReference>
<keyword evidence="5 8" id="KW-0732">Signal</keyword>
<evidence type="ECO:0000256" key="7">
    <source>
        <dbReference type="ARBA" id="ARBA00022801"/>
    </source>
</evidence>
<dbReference type="GO" id="GO:0046872">
    <property type="term" value="F:metal ion binding"/>
    <property type="evidence" value="ECO:0007669"/>
    <property type="project" value="UniProtKB-KW"/>
</dbReference>
<protein>
    <submittedName>
        <fullName evidence="10">5'-nucleotidase C-terminal domain-containing protein</fullName>
    </submittedName>
</protein>
<dbReference type="SUPFAM" id="SSF54106">
    <property type="entry name" value="LysM domain"/>
    <property type="match status" value="1"/>
</dbReference>
<name>A0A6N1VHV2_9HYPH</name>
<feature type="chain" id="PRO_5027160731" evidence="8">
    <location>
        <begin position="23"/>
        <end position="609"/>
    </location>
</feature>
<dbReference type="InterPro" id="IPR006146">
    <property type="entry name" value="5'-Nucleotdase_CS"/>
</dbReference>
<keyword evidence="6 8" id="KW-0547">Nucleotide-binding</keyword>
<organism evidence="10 11">
    <name type="scientific">Oricola thermophila</name>
    <dbReference type="NCBI Taxonomy" id="2742145"/>
    <lineage>
        <taxon>Bacteria</taxon>
        <taxon>Pseudomonadati</taxon>
        <taxon>Pseudomonadota</taxon>
        <taxon>Alphaproteobacteria</taxon>
        <taxon>Hyphomicrobiales</taxon>
        <taxon>Ahrensiaceae</taxon>
        <taxon>Oricola</taxon>
    </lineage>
</organism>
<keyword evidence="7 8" id="KW-0378">Hydrolase</keyword>
<evidence type="ECO:0000256" key="1">
    <source>
        <dbReference type="ARBA" id="ARBA00004613"/>
    </source>
</evidence>
<dbReference type="GO" id="GO:0016788">
    <property type="term" value="F:hydrolase activity, acting on ester bonds"/>
    <property type="evidence" value="ECO:0007669"/>
    <property type="project" value="InterPro"/>
</dbReference>
<sequence>MKRILRLAMFSVSALAIGTASASADYTLHIIHINDLHSRIEPVSKYDSTCSAEDNEAGECFGGVARVATKINELRKELEGENVLVLDAGDQYQGSLFYTTYKGDVEAEFMNHIGFDAMAVGNHEFDDGDEGLAKLADKVDFPVISGNIDVSQSNILAGKIEDHLVIEVGGEKIGIVSALATDTVETSSPSDAVTFSDEIESLQADADALAAEGVNKIIALNHVGVTKDMEIAGAVTGLDAVVGGHSHTKFSNTEEGAMAYPTMVGNVPVVQAYAYSKYVGHLVLTFDDDGNVIEATGDTILLDASVEEDPEVVARVKELAEPIEELKVKVIGEAADDIDGSRDVCRAMECSMGTLVADAMLDRVKDQGVQIAIQNGGGLRSSIDAGEVTMGEVLAVLPFQNTLATFQLKGADVIAALENGVSQIEEGAGRFPQVAGLKYTFDAKAEPGSRISNVMVADANGEFAPIDPEAVYGVVSNNYMRGGGDGYAVFRDKGMNAYDYGPGLEEVVADYIAANSPYKPYTDGRIQAADAAMAGETAVAVPEPELPVSTLTSGAPVVPARTHMVARGDNYWNLARKYYGDGQMWSKIAEANPDMDADNLTIGAELVIP</sequence>
<evidence type="ECO:0000256" key="8">
    <source>
        <dbReference type="RuleBase" id="RU362119"/>
    </source>
</evidence>
<dbReference type="Gene3D" id="3.60.21.10">
    <property type="match status" value="1"/>
</dbReference>
<evidence type="ECO:0000313" key="11">
    <source>
        <dbReference type="Proteomes" id="UP000509367"/>
    </source>
</evidence>
<reference evidence="10 11" key="1">
    <citation type="submission" date="2020-06" db="EMBL/GenBank/DDBJ databases">
        <title>Oricola thermophila sp. nov. isolated from a tidal sediments.</title>
        <authorList>
            <person name="Kwon K.K."/>
            <person name="Yang S.-H."/>
            <person name="Park M.-J."/>
        </authorList>
    </citation>
    <scope>NUCLEOTIDE SEQUENCE [LARGE SCALE GENOMIC DNA]</scope>
    <source>
        <strain evidence="10 11">MEBiC13590</strain>
    </source>
</reference>
<dbReference type="FunFam" id="3.60.21.10:FF:000020">
    <property type="entry name" value="NT5E isoform 4"/>
    <property type="match status" value="1"/>
</dbReference>
<dbReference type="Pfam" id="PF02872">
    <property type="entry name" value="5_nucleotid_C"/>
    <property type="match status" value="1"/>
</dbReference>
<feature type="signal peptide" evidence="8">
    <location>
        <begin position="1"/>
        <end position="22"/>
    </location>
</feature>
<dbReference type="InterPro" id="IPR008334">
    <property type="entry name" value="5'-Nucleotdase_C"/>
</dbReference>
<dbReference type="PANTHER" id="PTHR11575">
    <property type="entry name" value="5'-NUCLEOTIDASE-RELATED"/>
    <property type="match status" value="1"/>
</dbReference>
<evidence type="ECO:0000256" key="4">
    <source>
        <dbReference type="ARBA" id="ARBA00022723"/>
    </source>
</evidence>
<dbReference type="Proteomes" id="UP000509367">
    <property type="component" value="Chromosome"/>
</dbReference>
<comment type="subcellular location">
    <subcellularLocation>
        <location evidence="1">Secreted</location>
    </subcellularLocation>
</comment>
<evidence type="ECO:0000256" key="5">
    <source>
        <dbReference type="ARBA" id="ARBA00022729"/>
    </source>
</evidence>
<dbReference type="PROSITE" id="PS51782">
    <property type="entry name" value="LYSM"/>
    <property type="match status" value="1"/>
</dbReference>
<evidence type="ECO:0000256" key="6">
    <source>
        <dbReference type="ARBA" id="ARBA00022741"/>
    </source>
</evidence>
<dbReference type="GO" id="GO:0000166">
    <property type="term" value="F:nucleotide binding"/>
    <property type="evidence" value="ECO:0007669"/>
    <property type="project" value="UniProtKB-KW"/>
</dbReference>
<proteinExistence type="inferred from homology"/>
<dbReference type="KEGG" id="orm:HTY61_18995"/>
<dbReference type="PRINTS" id="PR01607">
    <property type="entry name" value="APYRASEFAMLY"/>
</dbReference>
<dbReference type="Gene3D" id="3.10.350.10">
    <property type="entry name" value="LysM domain"/>
    <property type="match status" value="1"/>
</dbReference>
<dbReference type="PANTHER" id="PTHR11575:SF24">
    <property type="entry name" value="5'-NUCLEOTIDASE"/>
    <property type="match status" value="1"/>
</dbReference>
<dbReference type="SUPFAM" id="SSF56300">
    <property type="entry name" value="Metallo-dependent phosphatases"/>
    <property type="match status" value="1"/>
</dbReference>
<dbReference type="InterPro" id="IPR006179">
    <property type="entry name" value="5_nucleotidase/apyrase"/>
</dbReference>
<dbReference type="Pfam" id="PF01476">
    <property type="entry name" value="LysM"/>
    <property type="match status" value="1"/>
</dbReference>
<dbReference type="Pfam" id="PF00149">
    <property type="entry name" value="Metallophos"/>
    <property type="match status" value="1"/>
</dbReference>
<dbReference type="InterPro" id="IPR018392">
    <property type="entry name" value="LysM"/>
</dbReference>
<dbReference type="CDD" id="cd07409">
    <property type="entry name" value="MPP_CD73_N"/>
    <property type="match status" value="1"/>
</dbReference>
<keyword evidence="3" id="KW-0964">Secreted</keyword>
<dbReference type="InterPro" id="IPR004843">
    <property type="entry name" value="Calcineurin-like_PHP"/>
</dbReference>
<dbReference type="CDD" id="cd00118">
    <property type="entry name" value="LysM"/>
    <property type="match status" value="1"/>
</dbReference>
<dbReference type="InterPro" id="IPR029052">
    <property type="entry name" value="Metallo-depent_PP-like"/>
</dbReference>
<dbReference type="InterPro" id="IPR036779">
    <property type="entry name" value="LysM_dom_sf"/>
</dbReference>
<dbReference type="InterPro" id="IPR036907">
    <property type="entry name" value="5'-Nucleotdase_C_sf"/>
</dbReference>
<dbReference type="EMBL" id="CP054836">
    <property type="protein sequence ID" value="QKV20388.1"/>
    <property type="molecule type" value="Genomic_DNA"/>
</dbReference>
<feature type="domain" description="LysM" evidence="9">
    <location>
        <begin position="561"/>
        <end position="608"/>
    </location>
</feature>
<gene>
    <name evidence="10" type="ORF">HTY61_18995</name>
</gene>
<dbReference type="SUPFAM" id="SSF55816">
    <property type="entry name" value="5'-nucleotidase (syn. UDP-sugar hydrolase), C-terminal domain"/>
    <property type="match status" value="1"/>
</dbReference>
<keyword evidence="4" id="KW-0479">Metal-binding</keyword>
<dbReference type="AlphaFoldDB" id="A0A6N1VHV2"/>
<dbReference type="GO" id="GO:0009166">
    <property type="term" value="P:nucleotide catabolic process"/>
    <property type="evidence" value="ECO:0007669"/>
    <property type="project" value="InterPro"/>
</dbReference>
<dbReference type="FunFam" id="3.90.780.10:FF:000004">
    <property type="entry name" value="UDP-sugar hydrolase, putative"/>
    <property type="match status" value="1"/>
</dbReference>
<evidence type="ECO:0000256" key="3">
    <source>
        <dbReference type="ARBA" id="ARBA00022525"/>
    </source>
</evidence>